<dbReference type="SUPFAM" id="SSF53822">
    <property type="entry name" value="Periplasmic binding protein-like I"/>
    <property type="match status" value="1"/>
</dbReference>
<protein>
    <submittedName>
        <fullName evidence="6">Transcriptional regulator, LacI family</fullName>
    </submittedName>
</protein>
<keyword evidence="4" id="KW-0804">Transcription</keyword>
<dbReference type="GO" id="GO:0003700">
    <property type="term" value="F:DNA-binding transcription factor activity"/>
    <property type="evidence" value="ECO:0007669"/>
    <property type="project" value="TreeGrafter"/>
</dbReference>
<feature type="domain" description="HTH lacI-type" evidence="5">
    <location>
        <begin position="3"/>
        <end position="58"/>
    </location>
</feature>
<evidence type="ECO:0000256" key="2">
    <source>
        <dbReference type="ARBA" id="ARBA00023015"/>
    </source>
</evidence>
<name>A0A1M6QJJ8_9FIRM</name>
<proteinExistence type="predicted"/>
<gene>
    <name evidence="6" type="ORF">SAMN02745243_02437</name>
</gene>
<evidence type="ECO:0000259" key="5">
    <source>
        <dbReference type="PROSITE" id="PS50932"/>
    </source>
</evidence>
<dbReference type="InterPro" id="IPR000843">
    <property type="entry name" value="HTH_LacI"/>
</dbReference>
<evidence type="ECO:0000256" key="4">
    <source>
        <dbReference type="ARBA" id="ARBA00023163"/>
    </source>
</evidence>
<dbReference type="GO" id="GO:0000976">
    <property type="term" value="F:transcription cis-regulatory region binding"/>
    <property type="evidence" value="ECO:0007669"/>
    <property type="project" value="TreeGrafter"/>
</dbReference>
<dbReference type="InterPro" id="IPR028082">
    <property type="entry name" value="Peripla_BP_I"/>
</dbReference>
<organism evidence="6 7">
    <name type="scientific">Hespellia stercorisuis DSM 15480</name>
    <dbReference type="NCBI Taxonomy" id="1121950"/>
    <lineage>
        <taxon>Bacteria</taxon>
        <taxon>Bacillati</taxon>
        <taxon>Bacillota</taxon>
        <taxon>Clostridia</taxon>
        <taxon>Lachnospirales</taxon>
        <taxon>Lachnospiraceae</taxon>
        <taxon>Hespellia</taxon>
    </lineage>
</organism>
<dbReference type="EMBL" id="FQZY01000035">
    <property type="protein sequence ID" value="SHK20449.1"/>
    <property type="molecule type" value="Genomic_DNA"/>
</dbReference>
<dbReference type="PANTHER" id="PTHR30146:SF148">
    <property type="entry name" value="HTH-TYPE TRANSCRIPTIONAL REPRESSOR PURR-RELATED"/>
    <property type="match status" value="1"/>
</dbReference>
<dbReference type="Pfam" id="PF00356">
    <property type="entry name" value="LacI"/>
    <property type="match status" value="1"/>
</dbReference>
<dbReference type="CDD" id="cd06267">
    <property type="entry name" value="PBP1_LacI_sugar_binding-like"/>
    <property type="match status" value="1"/>
</dbReference>
<dbReference type="SMART" id="SM00354">
    <property type="entry name" value="HTH_LACI"/>
    <property type="match status" value="1"/>
</dbReference>
<dbReference type="CDD" id="cd01392">
    <property type="entry name" value="HTH_LacI"/>
    <property type="match status" value="1"/>
</dbReference>
<keyword evidence="7" id="KW-1185">Reference proteome</keyword>
<dbReference type="AlphaFoldDB" id="A0A1M6QJJ8"/>
<dbReference type="Pfam" id="PF00532">
    <property type="entry name" value="Peripla_BP_1"/>
    <property type="match status" value="1"/>
</dbReference>
<dbReference type="Proteomes" id="UP000184301">
    <property type="component" value="Unassembled WGS sequence"/>
</dbReference>
<dbReference type="Gene3D" id="3.40.50.2300">
    <property type="match status" value="2"/>
</dbReference>
<dbReference type="InterPro" id="IPR010982">
    <property type="entry name" value="Lambda_DNA-bd_dom_sf"/>
</dbReference>
<dbReference type="PANTHER" id="PTHR30146">
    <property type="entry name" value="LACI-RELATED TRANSCRIPTIONAL REPRESSOR"/>
    <property type="match status" value="1"/>
</dbReference>
<dbReference type="PROSITE" id="PS50932">
    <property type="entry name" value="HTH_LACI_2"/>
    <property type="match status" value="1"/>
</dbReference>
<keyword evidence="2" id="KW-0805">Transcription regulation</keyword>
<evidence type="ECO:0000256" key="1">
    <source>
        <dbReference type="ARBA" id="ARBA00022491"/>
    </source>
</evidence>
<dbReference type="SUPFAM" id="SSF47413">
    <property type="entry name" value="lambda repressor-like DNA-binding domains"/>
    <property type="match status" value="1"/>
</dbReference>
<dbReference type="OrthoDB" id="9775106at2"/>
<sequence length="337" mass="37807">MRTTIKDIANHTGLSVTTISMVLNNKADSIPESTKEKVFKAVKELNYRPNQMAVGLVKRQSKTIGLILSDVSNSFFAMIAKAIEDGCHEHGWNLILCNTNNHHDREVAYIQALIDKSVDGIILCMARENTKKRLSETISILNENHIPFVMLDRFSPQMDCGAVIVNHELGGYLAGKYLLDMGHRRIGCITGPNDLADSNDRTKGFEKALKEYSMKLDPSLMYEGDYDIDGGEKGTEYLMKKGVTAIFAYNDLTAYGVYRYAGRIGKKIPDDFSVIGYDDVTFSEIITPPLTTIRQPVYDMGIEAVRQVIKGIQQGDGKYERIEFDPEIVIRFSVKQN</sequence>
<dbReference type="RefSeq" id="WP_073110828.1">
    <property type="nucleotide sequence ID" value="NZ_FQZY01000035.1"/>
</dbReference>
<evidence type="ECO:0000313" key="6">
    <source>
        <dbReference type="EMBL" id="SHK20449.1"/>
    </source>
</evidence>
<dbReference type="STRING" id="1121950.SAMN02745243_02437"/>
<reference evidence="6 7" key="1">
    <citation type="submission" date="2016-11" db="EMBL/GenBank/DDBJ databases">
        <authorList>
            <person name="Jaros S."/>
            <person name="Januszkiewicz K."/>
            <person name="Wedrychowicz H."/>
        </authorList>
    </citation>
    <scope>NUCLEOTIDE SEQUENCE [LARGE SCALE GENOMIC DNA]</scope>
    <source>
        <strain evidence="6 7">DSM 15480</strain>
    </source>
</reference>
<keyword evidence="3" id="KW-0238">DNA-binding</keyword>
<dbReference type="Gene3D" id="1.10.260.40">
    <property type="entry name" value="lambda repressor-like DNA-binding domains"/>
    <property type="match status" value="1"/>
</dbReference>
<evidence type="ECO:0000256" key="3">
    <source>
        <dbReference type="ARBA" id="ARBA00023125"/>
    </source>
</evidence>
<keyword evidence="1" id="KW-0678">Repressor</keyword>
<dbReference type="InterPro" id="IPR001761">
    <property type="entry name" value="Peripla_BP/Lac1_sug-bd_dom"/>
</dbReference>
<accession>A0A1M6QJJ8</accession>
<evidence type="ECO:0000313" key="7">
    <source>
        <dbReference type="Proteomes" id="UP000184301"/>
    </source>
</evidence>